<feature type="domain" description="Ketopantoate reductase N-terminal" evidence="5">
    <location>
        <begin position="12"/>
        <end position="166"/>
    </location>
</feature>
<dbReference type="InterPro" id="IPR013328">
    <property type="entry name" value="6PGD_dom2"/>
</dbReference>
<dbReference type="GO" id="GO:0005737">
    <property type="term" value="C:cytoplasm"/>
    <property type="evidence" value="ECO:0007669"/>
    <property type="project" value="TreeGrafter"/>
</dbReference>
<sequence>MAQAGAAKPVRILVVGAGAVGCFYAARLHNPPYTVVSLVARSNYDAISKRGSVHLKTRSFGEFDYAPASLFRRVEDAAAVPDKWDYVIIATKALPDISDDSALVQPVVAPQTALVLIQNGLGVEAPYRARFPHNVIISGVTVVSAEQTEPGVIVQNRWTRISLGPYTDGIGSKEGRETEGDARTTAFARLLGAGGIKDAEVHPERMLQMVRWHKIAINAAMNPSAVLSFGAGNATMAQDPDASAHLLACMQEVFRGAEAVLGEPLSSKLASAERILESTKRNTDGRPSMLLDWERGAPMELEVILGNPIRLARAKGVEMARLESMYALLKLAQRRRREQESRSRL</sequence>
<dbReference type="Proteomes" id="UP000077266">
    <property type="component" value="Unassembled WGS sequence"/>
</dbReference>
<dbReference type="PANTHER" id="PTHR21708:SF26">
    <property type="entry name" value="2-DEHYDROPANTOATE 2-REDUCTASE"/>
    <property type="match status" value="1"/>
</dbReference>
<dbReference type="SUPFAM" id="SSF48179">
    <property type="entry name" value="6-phosphogluconate dehydrogenase C-terminal domain-like"/>
    <property type="match status" value="1"/>
</dbReference>
<name>A0A165R2D7_EXIGL</name>
<dbReference type="InterPro" id="IPR051402">
    <property type="entry name" value="KPR-Related"/>
</dbReference>
<evidence type="ECO:0000313" key="7">
    <source>
        <dbReference type="EMBL" id="KZW04402.1"/>
    </source>
</evidence>
<evidence type="ECO:0000256" key="2">
    <source>
        <dbReference type="ARBA" id="ARBA00022857"/>
    </source>
</evidence>
<dbReference type="NCBIfam" id="TIGR00745">
    <property type="entry name" value="apbA_panE"/>
    <property type="match status" value="1"/>
</dbReference>
<dbReference type="Pfam" id="PF08546">
    <property type="entry name" value="ApbA_C"/>
    <property type="match status" value="1"/>
</dbReference>
<dbReference type="FunFam" id="3.40.50.720:FF:000609">
    <property type="entry name" value="2-dehydropantoate 2-reductase"/>
    <property type="match status" value="1"/>
</dbReference>
<feature type="domain" description="Ketopantoate reductase C-terminal" evidence="6">
    <location>
        <begin position="209"/>
        <end position="332"/>
    </location>
</feature>
<keyword evidence="3 4" id="KW-0560">Oxidoreductase</keyword>
<dbReference type="GO" id="GO:0015940">
    <property type="term" value="P:pantothenate biosynthetic process"/>
    <property type="evidence" value="ECO:0007669"/>
    <property type="project" value="InterPro"/>
</dbReference>
<dbReference type="EC" id="1.1.1.169" evidence="4"/>
<evidence type="ECO:0000313" key="8">
    <source>
        <dbReference type="Proteomes" id="UP000077266"/>
    </source>
</evidence>
<dbReference type="InterPro" id="IPR003710">
    <property type="entry name" value="ApbA"/>
</dbReference>
<accession>A0A165R2D7</accession>
<dbReference type="STRING" id="1314781.A0A165R2D7"/>
<proteinExistence type="inferred from homology"/>
<organism evidence="7 8">
    <name type="scientific">Exidia glandulosa HHB12029</name>
    <dbReference type="NCBI Taxonomy" id="1314781"/>
    <lineage>
        <taxon>Eukaryota</taxon>
        <taxon>Fungi</taxon>
        <taxon>Dikarya</taxon>
        <taxon>Basidiomycota</taxon>
        <taxon>Agaricomycotina</taxon>
        <taxon>Agaricomycetes</taxon>
        <taxon>Auriculariales</taxon>
        <taxon>Exidiaceae</taxon>
        <taxon>Exidia</taxon>
    </lineage>
</organism>
<dbReference type="AlphaFoldDB" id="A0A165R2D7"/>
<reference evidence="7 8" key="1">
    <citation type="journal article" date="2016" name="Mol. Biol. Evol.">
        <title>Comparative Genomics of Early-Diverging Mushroom-Forming Fungi Provides Insights into the Origins of Lignocellulose Decay Capabilities.</title>
        <authorList>
            <person name="Nagy L.G."/>
            <person name="Riley R."/>
            <person name="Tritt A."/>
            <person name="Adam C."/>
            <person name="Daum C."/>
            <person name="Floudas D."/>
            <person name="Sun H."/>
            <person name="Yadav J.S."/>
            <person name="Pangilinan J."/>
            <person name="Larsson K.H."/>
            <person name="Matsuura K."/>
            <person name="Barry K."/>
            <person name="Labutti K."/>
            <person name="Kuo R."/>
            <person name="Ohm R.A."/>
            <person name="Bhattacharya S.S."/>
            <person name="Shirouzu T."/>
            <person name="Yoshinaga Y."/>
            <person name="Martin F.M."/>
            <person name="Grigoriev I.V."/>
            <person name="Hibbett D.S."/>
        </authorList>
    </citation>
    <scope>NUCLEOTIDE SEQUENCE [LARGE SCALE GENOMIC DNA]</scope>
    <source>
        <strain evidence="7 8">HHB12029</strain>
    </source>
</reference>
<evidence type="ECO:0000256" key="4">
    <source>
        <dbReference type="RuleBase" id="RU362068"/>
    </source>
</evidence>
<keyword evidence="8" id="KW-1185">Reference proteome</keyword>
<comment type="catalytic activity">
    <reaction evidence="4">
        <text>(R)-pantoate + NADP(+) = 2-dehydropantoate + NADPH + H(+)</text>
        <dbReference type="Rhea" id="RHEA:16233"/>
        <dbReference type="ChEBI" id="CHEBI:11561"/>
        <dbReference type="ChEBI" id="CHEBI:15378"/>
        <dbReference type="ChEBI" id="CHEBI:15980"/>
        <dbReference type="ChEBI" id="CHEBI:57783"/>
        <dbReference type="ChEBI" id="CHEBI:58349"/>
        <dbReference type="EC" id="1.1.1.169"/>
    </reaction>
</comment>
<evidence type="ECO:0000259" key="6">
    <source>
        <dbReference type="Pfam" id="PF08546"/>
    </source>
</evidence>
<dbReference type="Gene3D" id="1.10.1040.10">
    <property type="entry name" value="N-(1-d-carboxylethyl)-l-norvaline Dehydrogenase, domain 2"/>
    <property type="match status" value="1"/>
</dbReference>
<dbReference type="OrthoDB" id="3609at2759"/>
<dbReference type="InParanoid" id="A0A165R2D7"/>
<dbReference type="EMBL" id="KV425882">
    <property type="protein sequence ID" value="KZW04402.1"/>
    <property type="molecule type" value="Genomic_DNA"/>
</dbReference>
<dbReference type="FunFam" id="1.10.1040.10:FF:000017">
    <property type="entry name" value="2-dehydropantoate 2-reductase"/>
    <property type="match status" value="1"/>
</dbReference>
<dbReference type="InterPro" id="IPR013332">
    <property type="entry name" value="KPR_N"/>
</dbReference>
<dbReference type="InterPro" id="IPR008927">
    <property type="entry name" value="6-PGluconate_DH-like_C_sf"/>
</dbReference>
<evidence type="ECO:0000259" key="5">
    <source>
        <dbReference type="Pfam" id="PF02558"/>
    </source>
</evidence>
<dbReference type="PANTHER" id="PTHR21708">
    <property type="entry name" value="PROBABLE 2-DEHYDROPANTOATE 2-REDUCTASE"/>
    <property type="match status" value="1"/>
</dbReference>
<comment type="function">
    <text evidence="4">Catalyzes the NADPH-dependent reduction of ketopantoate into pantoic acid.</text>
</comment>
<gene>
    <name evidence="7" type="ORF">EXIGLDRAFT_709681</name>
</gene>
<keyword evidence="2 4" id="KW-0521">NADP</keyword>
<evidence type="ECO:0000256" key="1">
    <source>
        <dbReference type="ARBA" id="ARBA00007870"/>
    </source>
</evidence>
<evidence type="ECO:0000256" key="3">
    <source>
        <dbReference type="ARBA" id="ARBA00023002"/>
    </source>
</evidence>
<dbReference type="InterPro" id="IPR036291">
    <property type="entry name" value="NAD(P)-bd_dom_sf"/>
</dbReference>
<dbReference type="Pfam" id="PF02558">
    <property type="entry name" value="ApbA"/>
    <property type="match status" value="1"/>
</dbReference>
<protein>
    <recommendedName>
        <fullName evidence="4">2-dehydropantoate 2-reductase</fullName>
        <ecNumber evidence="4">1.1.1.169</ecNumber>
    </recommendedName>
    <alternativeName>
        <fullName evidence="4">Ketopantoate reductase</fullName>
    </alternativeName>
</protein>
<dbReference type="SUPFAM" id="SSF51735">
    <property type="entry name" value="NAD(P)-binding Rossmann-fold domains"/>
    <property type="match status" value="1"/>
</dbReference>
<dbReference type="Gene3D" id="3.40.50.720">
    <property type="entry name" value="NAD(P)-binding Rossmann-like Domain"/>
    <property type="match status" value="1"/>
</dbReference>
<dbReference type="InterPro" id="IPR013752">
    <property type="entry name" value="KPA_reductase"/>
</dbReference>
<dbReference type="FunCoup" id="A0A165R2D7">
    <property type="interactions" value="304"/>
</dbReference>
<dbReference type="GO" id="GO:0008677">
    <property type="term" value="F:2-dehydropantoate 2-reductase activity"/>
    <property type="evidence" value="ECO:0007669"/>
    <property type="project" value="UniProtKB-EC"/>
</dbReference>
<comment type="similarity">
    <text evidence="1 4">Belongs to the ketopantoate reductase family.</text>
</comment>